<dbReference type="GO" id="GO:0005730">
    <property type="term" value="C:nucleolus"/>
    <property type="evidence" value="ECO:0007669"/>
    <property type="project" value="TreeGrafter"/>
</dbReference>
<keyword evidence="5" id="KW-1185">Reference proteome</keyword>
<dbReference type="Proteomes" id="UP001377567">
    <property type="component" value="Unassembled WGS sequence"/>
</dbReference>
<evidence type="ECO:0000313" key="5">
    <source>
        <dbReference type="Proteomes" id="UP001377567"/>
    </source>
</evidence>
<gene>
    <name evidence="4" type="ORF">DAKH74_039520</name>
</gene>
<dbReference type="PANTHER" id="PTHR14490">
    <property type="entry name" value="ZINC FINGER, ZZ TYPE"/>
    <property type="match status" value="1"/>
</dbReference>
<feature type="compositionally biased region" description="Acidic residues" evidence="2">
    <location>
        <begin position="418"/>
        <end position="427"/>
    </location>
</feature>
<dbReference type="PANTHER" id="PTHR14490:SF5">
    <property type="entry name" value="PROTEIN KRI1 HOMOLOG"/>
    <property type="match status" value="1"/>
</dbReference>
<protein>
    <submittedName>
        <fullName evidence="4">Kri1 protein</fullName>
    </submittedName>
</protein>
<feature type="compositionally biased region" description="Basic and acidic residues" evidence="2">
    <location>
        <begin position="205"/>
        <end position="220"/>
    </location>
</feature>
<feature type="compositionally biased region" description="Acidic residues" evidence="2">
    <location>
        <begin position="60"/>
        <end position="82"/>
    </location>
</feature>
<organism evidence="4 5">
    <name type="scientific">Maudiozyma humilis</name>
    <name type="common">Sour dough yeast</name>
    <name type="synonym">Kazachstania humilis</name>
    <dbReference type="NCBI Taxonomy" id="51915"/>
    <lineage>
        <taxon>Eukaryota</taxon>
        <taxon>Fungi</taxon>
        <taxon>Dikarya</taxon>
        <taxon>Ascomycota</taxon>
        <taxon>Saccharomycotina</taxon>
        <taxon>Saccharomycetes</taxon>
        <taxon>Saccharomycetales</taxon>
        <taxon>Saccharomycetaceae</taxon>
        <taxon>Maudiozyma</taxon>
    </lineage>
</organism>
<dbReference type="GO" id="GO:0030686">
    <property type="term" value="C:90S preribosome"/>
    <property type="evidence" value="ECO:0007669"/>
    <property type="project" value="TreeGrafter"/>
</dbReference>
<feature type="domain" description="Kri1-like C-terminal" evidence="3">
    <location>
        <begin position="456"/>
        <end position="553"/>
    </location>
</feature>
<dbReference type="InterPro" id="IPR018034">
    <property type="entry name" value="Kri1"/>
</dbReference>
<accession>A0AAV5S1Q0</accession>
<feature type="compositionally biased region" description="Low complexity" evidence="2">
    <location>
        <begin position="39"/>
        <end position="59"/>
    </location>
</feature>
<feature type="region of interest" description="Disordered" evidence="2">
    <location>
        <begin position="1"/>
        <end position="82"/>
    </location>
</feature>
<evidence type="ECO:0000259" key="3">
    <source>
        <dbReference type="Pfam" id="PF12936"/>
    </source>
</evidence>
<dbReference type="Pfam" id="PF12936">
    <property type="entry name" value="Kri1_C"/>
    <property type="match status" value="1"/>
</dbReference>
<dbReference type="EMBL" id="BTGD01000011">
    <property type="protein sequence ID" value="GMM57336.1"/>
    <property type="molecule type" value="Genomic_DNA"/>
</dbReference>
<dbReference type="AlphaFoldDB" id="A0AAV5S1Q0"/>
<sequence length="607" mass="68585">MARKKSAAKKAREAAARAAENGNVAQDKGNAVNDKGSAAKDAGSAKVAATAASAATVSDSESESESSSSEEEDDFGDLVTEEVEQGISTVLNAIRNNDTAKLLDPEAKFFADPETAAAAVPAKKTDKPIYLKDYHRMNLLSGHVGSDDEDEGESGEGKDHKTIDGKPSFVAQQRDERNKLLSEINDAFDGDDNGDDSDNSDDDDGFLKKKEPKAGDKDAKVTGTALPDPQNEDAFLDEFMGQQAWMPKEGDRVIDLDMQDEDDEEFDAAAEQFENAYNFRFEDANSAEIVSYARNQATLRRSATNSRRRKREDEKREKEEEHAKKEQAVQKKKTKKANKLTDVLEQLKKEFGAEIDEKMVKKISSTLLNSDYSEDNWDSVVAELFNDEFYNAEEKPEWDDDLMHEDVYEGEGEHNEAEQDEAEENEEPEAKVTKKTKKEGKLKEKKEKKRLSEMVDKAIEQNKLSIIDEVEQEEQETRGRSQNVEDGVKFRYREVSPESFGLTHREIFAADDADLNDFISLKKFAPYRAKELIAKDKRKVTKSRRLRDWRKKVFNKEGGLQLNADGEPNEDIEVNTDSHVAHDKKRKRVDKHHHHSKKSKKHKSHKK</sequence>
<feature type="region of interest" description="Disordered" evidence="2">
    <location>
        <begin position="393"/>
        <end position="447"/>
    </location>
</feature>
<comment type="caution">
    <text evidence="4">The sequence shown here is derived from an EMBL/GenBank/DDBJ whole genome shotgun (WGS) entry which is preliminary data.</text>
</comment>
<feature type="compositionally biased region" description="Basic and acidic residues" evidence="2">
    <location>
        <begin position="311"/>
        <end position="329"/>
    </location>
</feature>
<dbReference type="InterPro" id="IPR024626">
    <property type="entry name" value="Kri1-like_C"/>
</dbReference>
<evidence type="ECO:0000313" key="4">
    <source>
        <dbReference type="EMBL" id="GMM57336.1"/>
    </source>
</evidence>
<dbReference type="Pfam" id="PF05178">
    <property type="entry name" value="Kri1"/>
    <property type="match status" value="1"/>
</dbReference>
<feature type="compositionally biased region" description="Acidic residues" evidence="2">
    <location>
        <begin position="186"/>
        <end position="204"/>
    </location>
</feature>
<feature type="compositionally biased region" description="Basic and acidic residues" evidence="2">
    <location>
        <begin position="155"/>
        <end position="164"/>
    </location>
</feature>
<reference evidence="4 5" key="1">
    <citation type="journal article" date="2023" name="Elife">
        <title>Identification of key yeast species and microbe-microbe interactions impacting larval growth of Drosophila in the wild.</title>
        <authorList>
            <person name="Mure A."/>
            <person name="Sugiura Y."/>
            <person name="Maeda R."/>
            <person name="Honda K."/>
            <person name="Sakurai N."/>
            <person name="Takahashi Y."/>
            <person name="Watada M."/>
            <person name="Katoh T."/>
            <person name="Gotoh A."/>
            <person name="Gotoh Y."/>
            <person name="Taniguchi I."/>
            <person name="Nakamura K."/>
            <person name="Hayashi T."/>
            <person name="Katayama T."/>
            <person name="Uemura T."/>
            <person name="Hattori Y."/>
        </authorList>
    </citation>
    <scope>NUCLEOTIDE SEQUENCE [LARGE SCALE GENOMIC DNA]</scope>
    <source>
        <strain evidence="4 5">KH-74</strain>
    </source>
</reference>
<feature type="compositionally biased region" description="Basic residues" evidence="2">
    <location>
        <begin position="582"/>
        <end position="607"/>
    </location>
</feature>
<evidence type="ECO:0000256" key="2">
    <source>
        <dbReference type="SAM" id="MobiDB-lite"/>
    </source>
</evidence>
<feature type="compositionally biased region" description="Basic and acidic residues" evidence="2">
    <location>
        <begin position="404"/>
        <end position="417"/>
    </location>
</feature>
<name>A0AAV5S1Q0_MAUHU</name>
<feature type="region of interest" description="Disordered" evidence="2">
    <location>
        <begin position="141"/>
        <end position="232"/>
    </location>
</feature>
<dbReference type="GO" id="GO:0000447">
    <property type="term" value="P:endonucleolytic cleavage in ITS1 to separate SSU-rRNA from 5.8S rRNA and LSU-rRNA from tricistronic rRNA transcript (SSU-rRNA, 5.8S rRNA, LSU-rRNA)"/>
    <property type="evidence" value="ECO:0007669"/>
    <property type="project" value="TreeGrafter"/>
</dbReference>
<comment type="similarity">
    <text evidence="1">Belongs to the KRI1 family.</text>
</comment>
<proteinExistence type="inferred from homology"/>
<evidence type="ECO:0000256" key="1">
    <source>
        <dbReference type="ARBA" id="ARBA00007473"/>
    </source>
</evidence>
<feature type="region of interest" description="Disordered" evidence="2">
    <location>
        <begin position="293"/>
        <end position="337"/>
    </location>
</feature>
<feature type="region of interest" description="Disordered" evidence="2">
    <location>
        <begin position="560"/>
        <end position="607"/>
    </location>
</feature>